<dbReference type="EMBL" id="MSYM01000007">
    <property type="protein sequence ID" value="OLP07921.1"/>
    <property type="molecule type" value="Genomic_DNA"/>
</dbReference>
<accession>A0A1Q8YIN7</accession>
<evidence type="ECO:0000313" key="1">
    <source>
        <dbReference type="EMBL" id="OLP07921.1"/>
    </source>
</evidence>
<sequence>MAHNALVAGTLVSLLESWQLPQQEIHAVFPSPRMVPAKVTQFIAWLQGQFGPDWWARPVP</sequence>
<evidence type="ECO:0000313" key="2">
    <source>
        <dbReference type="Proteomes" id="UP000185911"/>
    </source>
</evidence>
<comment type="caution">
    <text evidence="1">The sequence shown here is derived from an EMBL/GenBank/DDBJ whole genome shotgun (WGS) entry which is preliminary data.</text>
</comment>
<proteinExistence type="predicted"/>
<keyword evidence="2" id="KW-1185">Reference proteome</keyword>
<dbReference type="SUPFAM" id="SSF53850">
    <property type="entry name" value="Periplasmic binding protein-like II"/>
    <property type="match status" value="1"/>
</dbReference>
<dbReference type="AlphaFoldDB" id="A0A1Q8YIN7"/>
<name>A0A1Q8YIN7_9BURK</name>
<dbReference type="Gene3D" id="3.40.190.290">
    <property type="match status" value="1"/>
</dbReference>
<reference evidence="1 2" key="1">
    <citation type="submission" date="2017-01" db="EMBL/GenBank/DDBJ databases">
        <title>Genome sequence of Rhodoferax antarcticus ANT.BR, a psychrophilic purple nonsulfur bacterium from an Antarctic microbial mat.</title>
        <authorList>
            <person name="Baker J."/>
            <person name="Riester C."/>
            <person name="Skinner B."/>
            <person name="Newell A."/>
            <person name="Swingley W."/>
            <person name="Madigan M."/>
            <person name="Jung D."/>
            <person name="Asao M."/>
            <person name="Chen M."/>
            <person name="Loughlin P."/>
            <person name="Pan H."/>
            <person name="Lin S."/>
            <person name="Li N."/>
            <person name="Shaw J."/>
            <person name="Prado M."/>
            <person name="Sherman C."/>
            <person name="Li X."/>
            <person name="Tang J."/>
            <person name="Blankenship R."/>
            <person name="Zhao T."/>
            <person name="Touchman J."/>
            <person name="Sattley M."/>
        </authorList>
    </citation>
    <scope>NUCLEOTIDE SEQUENCE [LARGE SCALE GENOMIC DNA]</scope>
    <source>
        <strain evidence="1 2">ANT.BR</strain>
    </source>
</reference>
<dbReference type="Proteomes" id="UP000185911">
    <property type="component" value="Unassembled WGS sequence"/>
</dbReference>
<protein>
    <submittedName>
        <fullName evidence="1">LysR family transcriptional regulator protein</fullName>
    </submittedName>
</protein>
<organism evidence="1 2">
    <name type="scientific">Rhodoferax antarcticus ANT.BR</name>
    <dbReference type="NCBI Taxonomy" id="1111071"/>
    <lineage>
        <taxon>Bacteria</taxon>
        <taxon>Pseudomonadati</taxon>
        <taxon>Pseudomonadota</taxon>
        <taxon>Betaproteobacteria</taxon>
        <taxon>Burkholderiales</taxon>
        <taxon>Comamonadaceae</taxon>
        <taxon>Rhodoferax</taxon>
    </lineage>
</organism>
<gene>
    <name evidence="1" type="ORF">BLL52_1019</name>
</gene>